<proteinExistence type="inferred from homology"/>
<dbReference type="Proteomes" id="UP001152795">
    <property type="component" value="Unassembled WGS sequence"/>
</dbReference>
<dbReference type="GO" id="GO:0003952">
    <property type="term" value="F:NAD+ synthase (glutamine-hydrolyzing) activity"/>
    <property type="evidence" value="ECO:0007669"/>
    <property type="project" value="UniProtKB-EC"/>
</dbReference>
<evidence type="ECO:0000256" key="4">
    <source>
        <dbReference type="ARBA" id="ARBA00017309"/>
    </source>
</evidence>
<dbReference type="Pfam" id="PF02540">
    <property type="entry name" value="NAD_synthase"/>
    <property type="match status" value="1"/>
</dbReference>
<dbReference type="AlphaFoldDB" id="A0A6S7H087"/>
<evidence type="ECO:0000259" key="11">
    <source>
        <dbReference type="Pfam" id="PF02540"/>
    </source>
</evidence>
<organism evidence="12 13">
    <name type="scientific">Paramuricea clavata</name>
    <name type="common">Red gorgonian</name>
    <name type="synonym">Violescent sea-whip</name>
    <dbReference type="NCBI Taxonomy" id="317549"/>
    <lineage>
        <taxon>Eukaryota</taxon>
        <taxon>Metazoa</taxon>
        <taxon>Cnidaria</taxon>
        <taxon>Anthozoa</taxon>
        <taxon>Octocorallia</taxon>
        <taxon>Malacalcyonacea</taxon>
        <taxon>Plexauridae</taxon>
        <taxon>Paramuricea</taxon>
    </lineage>
</organism>
<dbReference type="GO" id="GO:0005524">
    <property type="term" value="F:ATP binding"/>
    <property type="evidence" value="ECO:0007669"/>
    <property type="project" value="UniProtKB-KW"/>
</dbReference>
<protein>
    <recommendedName>
        <fullName evidence="4">Glutamine-dependent NAD(+) synthetase</fullName>
        <ecNumber evidence="3">6.3.5.1</ecNumber>
    </recommendedName>
    <alternativeName>
        <fullName evidence="9">NAD(+) synthase [glutamine-hydrolyzing]</fullName>
    </alternativeName>
</protein>
<evidence type="ECO:0000256" key="3">
    <source>
        <dbReference type="ARBA" id="ARBA00012743"/>
    </source>
</evidence>
<dbReference type="GO" id="GO:0004359">
    <property type="term" value="F:glutaminase activity"/>
    <property type="evidence" value="ECO:0007669"/>
    <property type="project" value="InterPro"/>
</dbReference>
<dbReference type="InterPro" id="IPR014729">
    <property type="entry name" value="Rossmann-like_a/b/a_fold"/>
</dbReference>
<dbReference type="EC" id="6.3.5.1" evidence="3"/>
<dbReference type="PANTHER" id="PTHR23090">
    <property type="entry name" value="NH 3 /GLUTAMINE-DEPENDENT NAD + SYNTHETASE"/>
    <property type="match status" value="1"/>
</dbReference>
<keyword evidence="8" id="KW-0520">NAD</keyword>
<dbReference type="UniPathway" id="UPA00253"/>
<dbReference type="InterPro" id="IPR022310">
    <property type="entry name" value="NAD/GMP_synthase"/>
</dbReference>
<evidence type="ECO:0000256" key="1">
    <source>
        <dbReference type="ARBA" id="ARBA00005188"/>
    </source>
</evidence>
<dbReference type="SUPFAM" id="SSF52402">
    <property type="entry name" value="Adenine nucleotide alpha hydrolases-like"/>
    <property type="match status" value="1"/>
</dbReference>
<dbReference type="OrthoDB" id="2020662at2759"/>
<comment type="pathway">
    <text evidence="1">Cofactor biosynthesis; NAD(+) biosynthesis; NAD(+) from deamido-NAD(+) (L-Gln route): step 1/1.</text>
</comment>
<feature type="domain" description="NAD/GMP synthase" evidence="11">
    <location>
        <begin position="41"/>
        <end position="227"/>
    </location>
</feature>
<reference evidence="12" key="1">
    <citation type="submission" date="2020-04" db="EMBL/GenBank/DDBJ databases">
        <authorList>
            <person name="Alioto T."/>
            <person name="Alioto T."/>
            <person name="Gomez Garrido J."/>
        </authorList>
    </citation>
    <scope>NUCLEOTIDE SEQUENCE</scope>
    <source>
        <strain evidence="12">A484AB</strain>
    </source>
</reference>
<accession>A0A6S7H087</accession>
<dbReference type="FunFam" id="3.40.50.620:FF:000036">
    <property type="entry name" value="Glutamine-dependent NAD(+) synthetase"/>
    <property type="match status" value="1"/>
</dbReference>
<dbReference type="EMBL" id="CACRXK020003223">
    <property type="protein sequence ID" value="CAB3997903.1"/>
    <property type="molecule type" value="Genomic_DNA"/>
</dbReference>
<comment type="caution">
    <text evidence="12">The sequence shown here is derived from an EMBL/GenBank/DDBJ whole genome shotgun (WGS) entry which is preliminary data.</text>
</comment>
<keyword evidence="13" id="KW-1185">Reference proteome</keyword>
<keyword evidence="7" id="KW-0067">ATP-binding</keyword>
<keyword evidence="5" id="KW-0436">Ligase</keyword>
<keyword evidence="6" id="KW-0547">Nucleotide-binding</keyword>
<evidence type="ECO:0000256" key="5">
    <source>
        <dbReference type="ARBA" id="ARBA00022598"/>
    </source>
</evidence>
<evidence type="ECO:0000256" key="9">
    <source>
        <dbReference type="ARBA" id="ARBA00030681"/>
    </source>
</evidence>
<evidence type="ECO:0000256" key="8">
    <source>
        <dbReference type="ARBA" id="ARBA00023027"/>
    </source>
</evidence>
<evidence type="ECO:0000256" key="6">
    <source>
        <dbReference type="ARBA" id="ARBA00022741"/>
    </source>
</evidence>
<evidence type="ECO:0000256" key="10">
    <source>
        <dbReference type="SAM" id="MobiDB-lite"/>
    </source>
</evidence>
<feature type="region of interest" description="Disordered" evidence="10">
    <location>
        <begin position="335"/>
        <end position="373"/>
    </location>
</feature>
<comment type="similarity">
    <text evidence="2">In the C-terminal section; belongs to the NAD synthetase family.</text>
</comment>
<dbReference type="Gene3D" id="3.40.50.620">
    <property type="entry name" value="HUPs"/>
    <property type="match status" value="1"/>
</dbReference>
<dbReference type="InterPro" id="IPR003694">
    <property type="entry name" value="NAD_synthase"/>
</dbReference>
<evidence type="ECO:0000313" key="13">
    <source>
        <dbReference type="Proteomes" id="UP001152795"/>
    </source>
</evidence>
<gene>
    <name evidence="12" type="ORF">PACLA_8A071136</name>
</gene>
<sequence length="446" mass="50007">MSHLVCRAVKNGDKQVLEDARRIVGDREYIPVDPKELANRIFVTCYMGSENSSEDTRSRAKNLAQDVGSYHMDIKIDTIVCAFLAVFTAITGKRPQFKANGGTDRENLALQNIQARIRMVLAYLFAHLIMWCRGRNVGLLVLGSANTDESLRGYMTKYDCSSADINPIGGISKKDLKSFVFYCVEKFNFSSLITIMGARPTAELEPLRNGVAQQTDEADMGMSYDELSVFGRLRKIEACGPFRMFCKLCDLWRDIHPPSLVAQKVKHFFRCYAINRHKMTVLTPAYHAESYSPDDNRFDLRPFLYNTSWNWQFRFIDEQVRRLDEPQRLPVHHFRAEDRGGGPENENAPPDQNSAGSHGTEGSLGNNMNIKTEKFDNSSCGQSACLNGEESLGQGRGPEDSVSRSVNPLIRIGTKRGLTEGEFGFSKVKAVSLAAPSISMQVDVKK</sequence>
<name>A0A6S7H087_PARCT</name>
<dbReference type="GO" id="GO:0009435">
    <property type="term" value="P:NAD+ biosynthetic process"/>
    <property type="evidence" value="ECO:0007669"/>
    <property type="project" value="UniProtKB-UniPathway"/>
</dbReference>
<evidence type="ECO:0000313" key="12">
    <source>
        <dbReference type="EMBL" id="CAB3997903.1"/>
    </source>
</evidence>
<dbReference type="PANTHER" id="PTHR23090:SF9">
    <property type="entry name" value="GLUTAMINE-DEPENDENT NAD(+) SYNTHETASE"/>
    <property type="match status" value="1"/>
</dbReference>
<evidence type="ECO:0000256" key="7">
    <source>
        <dbReference type="ARBA" id="ARBA00022840"/>
    </source>
</evidence>
<dbReference type="NCBIfam" id="TIGR00552">
    <property type="entry name" value="nadE"/>
    <property type="match status" value="1"/>
</dbReference>
<dbReference type="GO" id="GO:0005737">
    <property type="term" value="C:cytoplasm"/>
    <property type="evidence" value="ECO:0007669"/>
    <property type="project" value="InterPro"/>
</dbReference>
<dbReference type="CDD" id="cd00553">
    <property type="entry name" value="NAD_synthase"/>
    <property type="match status" value="1"/>
</dbReference>
<evidence type="ECO:0000256" key="2">
    <source>
        <dbReference type="ARBA" id="ARBA00007145"/>
    </source>
</evidence>